<dbReference type="SMART" id="SM00543">
    <property type="entry name" value="MIF4G"/>
    <property type="match status" value="3"/>
</dbReference>
<evidence type="ECO:0000256" key="2">
    <source>
        <dbReference type="ARBA" id="ARBA00022490"/>
    </source>
</evidence>
<comment type="subcellular location">
    <subcellularLocation>
        <location evidence="1">Cytoplasm</location>
    </subcellularLocation>
</comment>
<dbReference type="Proteomes" id="UP000013776">
    <property type="component" value="Unassembled WGS sequence"/>
</dbReference>
<feature type="domain" description="MIF4G" evidence="4">
    <location>
        <begin position="623"/>
        <end position="828"/>
    </location>
</feature>
<dbReference type="SUPFAM" id="SSF48371">
    <property type="entry name" value="ARM repeat"/>
    <property type="match status" value="2"/>
</dbReference>
<feature type="domain" description="MIF4G" evidence="4">
    <location>
        <begin position="420"/>
        <end position="608"/>
    </location>
</feature>
<dbReference type="EMBL" id="CAHR02000117">
    <property type="protein sequence ID" value="CCG83005.1"/>
    <property type="molecule type" value="Genomic_DNA"/>
</dbReference>
<dbReference type="PANTHER" id="PTHR12839">
    <property type="entry name" value="NONSENSE-MEDIATED MRNA DECAY PROTEIN 2 UP-FRAMESHIFT SUPPRESSOR 2"/>
    <property type="match status" value="1"/>
</dbReference>
<dbReference type="STRING" id="1097556.R4XBQ1"/>
<feature type="compositionally biased region" description="Acidic residues" evidence="3">
    <location>
        <begin position="876"/>
        <end position="887"/>
    </location>
</feature>
<dbReference type="GO" id="GO:0035145">
    <property type="term" value="C:exon-exon junction complex"/>
    <property type="evidence" value="ECO:0007669"/>
    <property type="project" value="TreeGrafter"/>
</dbReference>
<dbReference type="PANTHER" id="PTHR12839:SF7">
    <property type="entry name" value="REGULATOR OF NONSENSE TRANSCRIPTS 2"/>
    <property type="match status" value="1"/>
</dbReference>
<dbReference type="Pfam" id="PF04050">
    <property type="entry name" value="Upf2"/>
    <property type="match status" value="1"/>
</dbReference>
<dbReference type="GO" id="GO:0000184">
    <property type="term" value="P:nuclear-transcribed mRNA catabolic process, nonsense-mediated decay"/>
    <property type="evidence" value="ECO:0007669"/>
    <property type="project" value="InterPro"/>
</dbReference>
<dbReference type="InterPro" id="IPR039762">
    <property type="entry name" value="Nmd2/UPF2"/>
</dbReference>
<dbReference type="InterPro" id="IPR003890">
    <property type="entry name" value="MIF4G-like_typ-3"/>
</dbReference>
<keyword evidence="2" id="KW-0963">Cytoplasm</keyword>
<evidence type="ECO:0000259" key="4">
    <source>
        <dbReference type="SMART" id="SM00543"/>
    </source>
</evidence>
<comment type="caution">
    <text evidence="5">The sequence shown here is derived from an EMBL/GenBank/DDBJ whole genome shotgun (WGS) entry which is preliminary data.</text>
</comment>
<evidence type="ECO:0000313" key="5">
    <source>
        <dbReference type="EMBL" id="CCG83005.1"/>
    </source>
</evidence>
<dbReference type="InterPro" id="IPR016024">
    <property type="entry name" value="ARM-type_fold"/>
</dbReference>
<dbReference type="Gene3D" id="1.25.40.180">
    <property type="match status" value="3"/>
</dbReference>
<feature type="domain" description="MIF4G" evidence="4">
    <location>
        <begin position="35"/>
        <end position="275"/>
    </location>
</feature>
<dbReference type="InterPro" id="IPR007193">
    <property type="entry name" value="Upf2/Nmd2_C"/>
</dbReference>
<evidence type="ECO:0000256" key="1">
    <source>
        <dbReference type="ARBA" id="ARBA00004496"/>
    </source>
</evidence>
<dbReference type="GO" id="GO:0003723">
    <property type="term" value="F:RNA binding"/>
    <property type="evidence" value="ECO:0007669"/>
    <property type="project" value="InterPro"/>
</dbReference>
<dbReference type="OrthoDB" id="27832at2759"/>
<evidence type="ECO:0000256" key="3">
    <source>
        <dbReference type="SAM" id="MobiDB-lite"/>
    </source>
</evidence>
<protein>
    <recommendedName>
        <fullName evidence="4">MIF4G domain-containing protein</fullName>
    </recommendedName>
</protein>
<gene>
    <name evidence="5" type="ORF">TAPDE_003144</name>
</gene>
<dbReference type="eggNOG" id="KOG2051">
    <property type="taxonomic scope" value="Eukaryota"/>
</dbReference>
<dbReference type="VEuPathDB" id="FungiDB:TAPDE_003144"/>
<organism evidence="5 6">
    <name type="scientific">Taphrina deformans (strain PYCC 5710 / ATCC 11124 / CBS 356.35 / IMI 108563 / JCM 9778 / NBRC 8474)</name>
    <name type="common">Peach leaf curl fungus</name>
    <name type="synonym">Lalaria deformans</name>
    <dbReference type="NCBI Taxonomy" id="1097556"/>
    <lineage>
        <taxon>Eukaryota</taxon>
        <taxon>Fungi</taxon>
        <taxon>Dikarya</taxon>
        <taxon>Ascomycota</taxon>
        <taxon>Taphrinomycotina</taxon>
        <taxon>Taphrinomycetes</taxon>
        <taxon>Taphrinales</taxon>
        <taxon>Taphrinaceae</taxon>
        <taxon>Taphrina</taxon>
    </lineage>
</organism>
<keyword evidence="6" id="KW-1185">Reference proteome</keyword>
<evidence type="ECO:0000313" key="6">
    <source>
        <dbReference type="Proteomes" id="UP000013776"/>
    </source>
</evidence>
<feature type="region of interest" description="Disordered" evidence="3">
    <location>
        <begin position="844"/>
        <end position="901"/>
    </location>
</feature>
<dbReference type="AlphaFoldDB" id="R4XBQ1"/>
<feature type="compositionally biased region" description="Basic and acidic residues" evidence="3">
    <location>
        <begin position="889"/>
        <end position="901"/>
    </location>
</feature>
<accession>R4XBQ1</accession>
<proteinExistence type="predicted"/>
<dbReference type="Pfam" id="PF02854">
    <property type="entry name" value="MIF4G"/>
    <property type="match status" value="2"/>
</dbReference>
<name>R4XBQ1_TAPDE</name>
<dbReference type="GO" id="GO:0005737">
    <property type="term" value="C:cytoplasm"/>
    <property type="evidence" value="ECO:0007669"/>
    <property type="project" value="UniProtKB-SubCell"/>
</dbReference>
<sequence>MSDNDERLKSLQAANAQAWNGPSEHNNSKNLDSSLKKNTAFIKKARLGLNAENQATLLADIKTLSLEKYLSEVVSAIAEGLAKVKSNPDISASTEVVSALHQRFAGQFTSQLAYHLVRALAPPPASYLASLSSEQREKDESSRIGRQRNLLKVSTDLWLVGVFRTVQDALEGSGADTRRRRSDEALPLFCLRELLAADKDFTNLSIATSFVRYYSECFEQGGALLQLSQETTEKMVFIIRRYYDSLAAHLQRQNQHMKREQSRLEDSTVIYGAAPSAREGFLADMQKLQDKQIAAAQVLSEVLKLEPLVLQNETDMTNNEPGIIRGIGAVKKSGDVDDHDFLWEDEDQRRFYENLVDLSQVVPSDMLHEDKPASHISRTGDQLSTDAQNIDITFDDLDADTIETVEDEPETSNTTVGIKVQNLLVRLPELTNRELIDNAAVEFSFLNSKASRNRLIRTLLEVGTARVDLLPYYARLIAILGQYLTSISETVVLSLHRDFRRYTHGKGLNKDISKRTFNVRYLSELIKFRLVPLPIIFHCLRIAVESFTKPDAEIIAVMLEHCGRFLLRSSDTSGRFEAVLTTIMRKAKNTTGVERTLIENAFYYVNPPESSSIPQRERTSYDLYLSKLIYEDLSTKTSERVLKQLKKFDWNDHVILSLLTSTFTKPWKTNFSIIPLMAVLLAGLSKFHPRFVIQVVDTVMEQIRIGMEENIFRENQKRISIMKYLGELFNHKIIESRLVLETVYLTISFGTTDGRPTIGGSPMDPAEDFFRVRLVLVLLNTCGSSFSHGALRNKMDLFLSFFQYYLKTKARMPIDVEYSVVNTLGRIRPGLRLCTTVEEAARELDESLERSNEVSTVPRETQEDHDFGMSSTSSVVEDELSGDDSDAANESRESDSGDEQHFVLLEKKREQDDLDRLAEDELDREFGRLMNESLDLRKQEIKKPLDIALPRRLASAAFHEESPRSEGQSTHLQARDVSDVAVKFTFLSRKSKPRMLDLPSDSPLAINNAAHRIAEEEEKRTIRELTLKYEVAQTQEELEAGPVKHGSGVK</sequence>
<reference evidence="5 6" key="1">
    <citation type="journal article" date="2013" name="MBio">
        <title>Genome sequencing of the plant pathogen Taphrina deformans, the causal agent of peach leaf curl.</title>
        <authorList>
            <person name="Cisse O.H."/>
            <person name="Almeida J.M.G.C.F."/>
            <person name="Fonseca A."/>
            <person name="Kumar A.A."/>
            <person name="Salojaervi J."/>
            <person name="Overmyer K."/>
            <person name="Hauser P.M."/>
            <person name="Pagni M."/>
        </authorList>
    </citation>
    <scope>NUCLEOTIDE SEQUENCE [LARGE SCALE GENOMIC DNA]</scope>
    <source>
        <strain evidence="6">PYCC 5710 / ATCC 11124 / CBS 356.35 / IMI 108563 / JCM 9778 / NBRC 8474</strain>
    </source>
</reference>